<evidence type="ECO:0000313" key="4">
    <source>
        <dbReference type="EMBL" id="MBD8501973.1"/>
    </source>
</evidence>
<comment type="similarity">
    <text evidence="2">Belongs to the hyi family.</text>
</comment>
<reference evidence="5" key="1">
    <citation type="submission" date="2023-07" db="EMBL/GenBank/DDBJ databases">
        <title>Thauera sp. CAU 1555 isolated from sand of Yaerae Beach.</title>
        <authorList>
            <person name="Kim W."/>
        </authorList>
    </citation>
    <scope>NUCLEOTIDE SEQUENCE [LARGE SCALE GENOMIC DNA]</scope>
    <source>
        <strain evidence="5">CAU 1555</strain>
    </source>
</reference>
<dbReference type="Pfam" id="PF01261">
    <property type="entry name" value="AP_endonuc_2"/>
    <property type="match status" value="1"/>
</dbReference>
<proteinExistence type="inferred from homology"/>
<dbReference type="InterPro" id="IPR013022">
    <property type="entry name" value="Xyl_isomerase-like_TIM-brl"/>
</dbReference>
<protein>
    <submittedName>
        <fullName evidence="4">Hydroxypyruvate isomerase</fullName>
        <ecNumber evidence="4">5.3.1.22</ecNumber>
    </submittedName>
</protein>
<feature type="domain" description="Xylose isomerase-like TIM barrel" evidence="3">
    <location>
        <begin position="21"/>
        <end position="256"/>
    </location>
</feature>
<evidence type="ECO:0000256" key="2">
    <source>
        <dbReference type="PIRNR" id="PIRNR006241"/>
    </source>
</evidence>
<dbReference type="PANTHER" id="PTHR43489:SF13">
    <property type="entry name" value="HYDROXYPYRUVATE ISOMERASE"/>
    <property type="match status" value="1"/>
</dbReference>
<dbReference type="InterPro" id="IPR053398">
    <property type="entry name" value="HPT_OtnI_isomerases"/>
</dbReference>
<name>A0ABR9B6H4_9RHOO</name>
<keyword evidence="1 2" id="KW-0413">Isomerase</keyword>
<accession>A0ABR9B6H4</accession>
<dbReference type="InterPro" id="IPR026040">
    <property type="entry name" value="HyI-like"/>
</dbReference>
<dbReference type="SUPFAM" id="SSF51658">
    <property type="entry name" value="Xylose isomerase-like"/>
    <property type="match status" value="1"/>
</dbReference>
<dbReference type="PIRSF" id="PIRSF006241">
    <property type="entry name" value="HyI"/>
    <property type="match status" value="1"/>
</dbReference>
<organism evidence="4 5">
    <name type="scientific">Thauera sedimentorum</name>
    <dbReference type="NCBI Taxonomy" id="2767595"/>
    <lineage>
        <taxon>Bacteria</taxon>
        <taxon>Pseudomonadati</taxon>
        <taxon>Pseudomonadota</taxon>
        <taxon>Betaproteobacteria</taxon>
        <taxon>Rhodocyclales</taxon>
        <taxon>Zoogloeaceae</taxon>
        <taxon>Thauera</taxon>
    </lineage>
</organism>
<evidence type="ECO:0000313" key="5">
    <source>
        <dbReference type="Proteomes" id="UP000603602"/>
    </source>
</evidence>
<gene>
    <name evidence="4" type="primary">hyi</name>
    <name evidence="4" type="ORF">IFO67_03680</name>
</gene>
<dbReference type="NCBIfam" id="NF043033">
    <property type="entry name" value="OxoTetrIsom"/>
    <property type="match status" value="1"/>
</dbReference>
<dbReference type="NCBIfam" id="TIGR03234">
    <property type="entry name" value="OH-pyruv-isom"/>
    <property type="match status" value="1"/>
</dbReference>
<dbReference type="InterPro" id="IPR050417">
    <property type="entry name" value="Sugar_Epim/Isomerase"/>
</dbReference>
<dbReference type="EMBL" id="JACYTO010000001">
    <property type="protein sequence ID" value="MBD8501973.1"/>
    <property type="molecule type" value="Genomic_DNA"/>
</dbReference>
<dbReference type="InterPro" id="IPR017643">
    <property type="entry name" value="Hydroxypyruvate_isomerase"/>
</dbReference>
<dbReference type="Proteomes" id="UP000603602">
    <property type="component" value="Unassembled WGS sequence"/>
</dbReference>
<dbReference type="RefSeq" id="WP_187716782.1">
    <property type="nucleotide sequence ID" value="NZ_JACTAH010000001.1"/>
</dbReference>
<keyword evidence="5" id="KW-1185">Reference proteome</keyword>
<dbReference type="InterPro" id="IPR036237">
    <property type="entry name" value="Xyl_isomerase-like_sf"/>
</dbReference>
<dbReference type="GO" id="GO:0008903">
    <property type="term" value="F:hydroxypyruvate isomerase activity"/>
    <property type="evidence" value="ECO:0007669"/>
    <property type="project" value="UniProtKB-EC"/>
</dbReference>
<sequence>MPRFSANLSFLYQELPFLERFAAAARSGFRGVEFHFPYEWPADQVARAAREAGVEVVLFNFPAGDWAAGERGLGCLPGRVAEFRAGVARALDYARVLGCRQLNCLAGIAPAEAAAGELFDTLADNLRHAADAAAAHGIRVLAEPLNTVDTPGFFLKHTAQAATLMEAVGRDNAFIQYDIYHAQVMEGDLARTLARHLPRFGHIQFADNPGRGEPGSGEINFPWLFAEIDRLGYAGWVGAEYRPRGADTESGLGWLQGW</sequence>
<comment type="caution">
    <text evidence="4">The sequence shown here is derived from an EMBL/GenBank/DDBJ whole genome shotgun (WGS) entry which is preliminary data.</text>
</comment>
<dbReference type="Gene3D" id="3.20.20.150">
    <property type="entry name" value="Divalent-metal-dependent TIM barrel enzymes"/>
    <property type="match status" value="1"/>
</dbReference>
<dbReference type="PANTHER" id="PTHR43489">
    <property type="entry name" value="ISOMERASE"/>
    <property type="match status" value="1"/>
</dbReference>
<evidence type="ECO:0000256" key="1">
    <source>
        <dbReference type="ARBA" id="ARBA00023235"/>
    </source>
</evidence>
<dbReference type="EC" id="5.3.1.22" evidence="4"/>
<evidence type="ECO:0000259" key="3">
    <source>
        <dbReference type="Pfam" id="PF01261"/>
    </source>
</evidence>